<feature type="coiled-coil region" evidence="1">
    <location>
        <begin position="82"/>
        <end position="120"/>
    </location>
</feature>
<name>A0A6M3ZVG9_9BURK</name>
<dbReference type="EMBL" id="CP008956">
    <property type="protein sequence ID" value="QJQ01900.1"/>
    <property type="molecule type" value="Genomic_DNA"/>
</dbReference>
<proteinExistence type="predicted"/>
<feature type="region of interest" description="Disordered" evidence="2">
    <location>
        <begin position="52"/>
        <end position="73"/>
    </location>
</feature>
<feature type="region of interest" description="Disordered" evidence="2">
    <location>
        <begin position="121"/>
        <end position="154"/>
    </location>
</feature>
<keyword evidence="3" id="KW-1133">Transmembrane helix</keyword>
<feature type="transmembrane region" description="Helical" evidence="3">
    <location>
        <begin position="24"/>
        <end position="44"/>
    </location>
</feature>
<evidence type="ECO:0000256" key="1">
    <source>
        <dbReference type="SAM" id="Coils"/>
    </source>
</evidence>
<organism evidence="4 5">
    <name type="scientific">Herbaspirillum rubrisubalbicans Os34</name>
    <dbReference type="NCBI Taxonomy" id="1235827"/>
    <lineage>
        <taxon>Bacteria</taxon>
        <taxon>Pseudomonadati</taxon>
        <taxon>Pseudomonadota</taxon>
        <taxon>Betaproteobacteria</taxon>
        <taxon>Burkholderiales</taxon>
        <taxon>Oxalobacteraceae</taxon>
        <taxon>Herbaspirillum</taxon>
    </lineage>
</organism>
<protein>
    <submittedName>
        <fullName evidence="4">Vesicle formation protein</fullName>
    </submittedName>
</protein>
<evidence type="ECO:0000313" key="4">
    <source>
        <dbReference type="EMBL" id="QJQ01900.1"/>
    </source>
</evidence>
<keyword evidence="3" id="KW-0812">Transmembrane</keyword>
<keyword evidence="1" id="KW-0175">Coiled coil</keyword>
<dbReference type="RefSeq" id="WP_017454699.1">
    <property type="nucleotide sequence ID" value="NZ_CP008956.1"/>
</dbReference>
<dbReference type="Proteomes" id="UP000501648">
    <property type="component" value="Chromosome"/>
</dbReference>
<feature type="compositionally biased region" description="Basic and acidic residues" evidence="2">
    <location>
        <begin position="128"/>
        <end position="139"/>
    </location>
</feature>
<reference evidence="4 5" key="1">
    <citation type="journal article" date="2012" name="J. Bacteriol.">
        <title>Genome sequence of the pathogenic Herbaspirillum seropedicae strain Os34, isolated from rice roots.</title>
        <authorList>
            <person name="Ye W."/>
            <person name="Ye S."/>
            <person name="Liu J."/>
            <person name="Chang S."/>
            <person name="Chen M."/>
            <person name="Zhu B."/>
            <person name="Guo L."/>
            <person name="An Q."/>
        </authorList>
    </citation>
    <scope>NUCLEOTIDE SEQUENCE [LARGE SCALE GENOMIC DNA]</scope>
    <source>
        <strain evidence="4 5">Os34</strain>
    </source>
</reference>
<gene>
    <name evidence="4" type="ORF">C798_17145</name>
</gene>
<dbReference type="AlphaFoldDB" id="A0A6M3ZVG9"/>
<keyword evidence="3" id="KW-0472">Membrane</keyword>
<evidence type="ECO:0000256" key="2">
    <source>
        <dbReference type="SAM" id="MobiDB-lite"/>
    </source>
</evidence>
<evidence type="ECO:0000313" key="5">
    <source>
        <dbReference type="Proteomes" id="UP000501648"/>
    </source>
</evidence>
<sequence>MAAPSADTDDQNFWPGYVDSMVNMVMYLLLLIAILAMAVMYFSMRARDEAKNSKATEVELPGKPSEKAMPGPNVLTPVTPSAEELHAQIEQMRQTLNNNEVRYKADVAELKEKLRESDQRFKASGLAKVEKPNQKERGNNMKSTPEADLAQDGASDRVVDASGTAGALPKGVEQFALRPSVLIVRFRPGTVDLNTGEAKRMNDTFISHFDWNSNREQTFTISAAAVEGLSESNRMAFYRVVAVRNHLLSIGVPAARIRQRIEPVPAARQSGTEGLEIRIQKSE</sequence>
<evidence type="ECO:0000256" key="3">
    <source>
        <dbReference type="SAM" id="Phobius"/>
    </source>
</evidence>
<accession>A0A6M3ZVG9</accession>